<sequence length="186" mass="20393">MGYGGNPYASKFACEFIGTCMLVCVVQVASSQAVEGFAPIAVGKGKKKRERKERKKKKKGLILMNMVYALGHISGAHFNPAVTVAILVRNIPQFPRHDTFNIFGYFMSQYLGGITGGFIAWSIGGHDTAYQWPHVQRDPGVPASGGEIWHVFQSELVFTFLLAFVVLNVATDQRNSNNQFYGAAIG</sequence>
<feature type="transmembrane region" description="Helical" evidence="7">
    <location>
        <begin position="62"/>
        <end position="88"/>
    </location>
</feature>
<proteinExistence type="inferred from homology"/>
<comment type="subcellular location">
    <subcellularLocation>
        <location evidence="1">Membrane</location>
        <topology evidence="1">Multi-pass membrane protein</topology>
    </subcellularLocation>
</comment>
<keyword evidence="4 7" id="KW-1133">Transmembrane helix</keyword>
<dbReference type="PANTHER" id="PTHR45724:SF13">
    <property type="entry name" value="AQUAPORIN NIP1-1-RELATED"/>
    <property type="match status" value="1"/>
</dbReference>
<evidence type="ECO:0000256" key="6">
    <source>
        <dbReference type="RuleBase" id="RU000477"/>
    </source>
</evidence>
<dbReference type="GO" id="GO:0016020">
    <property type="term" value="C:membrane"/>
    <property type="evidence" value="ECO:0007669"/>
    <property type="project" value="UniProtKB-SubCell"/>
</dbReference>
<dbReference type="SUPFAM" id="SSF81338">
    <property type="entry name" value="Aquaporin-like"/>
    <property type="match status" value="1"/>
</dbReference>
<keyword evidence="3 6" id="KW-0812">Transmembrane</keyword>
<dbReference type="InterPro" id="IPR023271">
    <property type="entry name" value="Aquaporin-like"/>
</dbReference>
<evidence type="ECO:0000256" key="5">
    <source>
        <dbReference type="ARBA" id="ARBA00023136"/>
    </source>
</evidence>
<evidence type="ECO:0000256" key="2">
    <source>
        <dbReference type="ARBA" id="ARBA00022448"/>
    </source>
</evidence>
<gene>
    <name evidence="8" type="ORF">RFI_29874</name>
</gene>
<protein>
    <submittedName>
        <fullName evidence="8">Major intrinsic protein</fullName>
    </submittedName>
</protein>
<dbReference type="GO" id="GO:0015267">
    <property type="term" value="F:channel activity"/>
    <property type="evidence" value="ECO:0007669"/>
    <property type="project" value="InterPro"/>
</dbReference>
<dbReference type="InterPro" id="IPR034294">
    <property type="entry name" value="Aquaporin_transptr"/>
</dbReference>
<feature type="transmembrane region" description="Helical" evidence="7">
    <location>
        <begin position="148"/>
        <end position="170"/>
    </location>
</feature>
<dbReference type="PROSITE" id="PS00221">
    <property type="entry name" value="MIP"/>
    <property type="match status" value="1"/>
</dbReference>
<dbReference type="AlphaFoldDB" id="X6M1P1"/>
<comment type="similarity">
    <text evidence="6">Belongs to the MIP/aquaporin (TC 1.A.8) family.</text>
</comment>
<name>X6M1P1_RETFI</name>
<evidence type="ECO:0000256" key="1">
    <source>
        <dbReference type="ARBA" id="ARBA00004141"/>
    </source>
</evidence>
<dbReference type="Proteomes" id="UP000023152">
    <property type="component" value="Unassembled WGS sequence"/>
</dbReference>
<keyword evidence="2 6" id="KW-0813">Transport</keyword>
<dbReference type="PRINTS" id="PR00783">
    <property type="entry name" value="MINTRINSICP"/>
</dbReference>
<reference evidence="8 9" key="1">
    <citation type="journal article" date="2013" name="Curr. Biol.">
        <title>The Genome of the Foraminiferan Reticulomyxa filosa.</title>
        <authorList>
            <person name="Glockner G."/>
            <person name="Hulsmann N."/>
            <person name="Schleicher M."/>
            <person name="Noegel A.A."/>
            <person name="Eichinger L."/>
            <person name="Gallinger C."/>
            <person name="Pawlowski J."/>
            <person name="Sierra R."/>
            <person name="Euteneuer U."/>
            <person name="Pillet L."/>
            <person name="Moustafa A."/>
            <person name="Platzer M."/>
            <person name="Groth M."/>
            <person name="Szafranski K."/>
            <person name="Schliwa M."/>
        </authorList>
    </citation>
    <scope>NUCLEOTIDE SEQUENCE [LARGE SCALE GENOMIC DNA]</scope>
</reference>
<keyword evidence="9" id="KW-1185">Reference proteome</keyword>
<evidence type="ECO:0000256" key="7">
    <source>
        <dbReference type="SAM" id="Phobius"/>
    </source>
</evidence>
<accession>X6M1P1</accession>
<dbReference type="Gene3D" id="1.20.1080.10">
    <property type="entry name" value="Glycerol uptake facilitator protein"/>
    <property type="match status" value="1"/>
</dbReference>
<dbReference type="EMBL" id="ASPP01026095">
    <property type="protein sequence ID" value="ETO07521.1"/>
    <property type="molecule type" value="Genomic_DNA"/>
</dbReference>
<evidence type="ECO:0000256" key="3">
    <source>
        <dbReference type="ARBA" id="ARBA00022692"/>
    </source>
</evidence>
<dbReference type="PANTHER" id="PTHR45724">
    <property type="entry name" value="AQUAPORIN NIP2-1"/>
    <property type="match status" value="1"/>
</dbReference>
<organism evidence="8 9">
    <name type="scientific">Reticulomyxa filosa</name>
    <dbReference type="NCBI Taxonomy" id="46433"/>
    <lineage>
        <taxon>Eukaryota</taxon>
        <taxon>Sar</taxon>
        <taxon>Rhizaria</taxon>
        <taxon>Retaria</taxon>
        <taxon>Foraminifera</taxon>
        <taxon>Monothalamids</taxon>
        <taxon>Reticulomyxidae</taxon>
        <taxon>Reticulomyxa</taxon>
    </lineage>
</organism>
<dbReference type="InterPro" id="IPR000425">
    <property type="entry name" value="MIP"/>
</dbReference>
<evidence type="ECO:0000313" key="8">
    <source>
        <dbReference type="EMBL" id="ETO07521.1"/>
    </source>
</evidence>
<evidence type="ECO:0000313" key="9">
    <source>
        <dbReference type="Proteomes" id="UP000023152"/>
    </source>
</evidence>
<dbReference type="InterPro" id="IPR022357">
    <property type="entry name" value="MIP_CS"/>
</dbReference>
<keyword evidence="5 7" id="KW-0472">Membrane</keyword>
<evidence type="ECO:0000256" key="4">
    <source>
        <dbReference type="ARBA" id="ARBA00022989"/>
    </source>
</evidence>
<dbReference type="Pfam" id="PF00230">
    <property type="entry name" value="MIP"/>
    <property type="match status" value="1"/>
</dbReference>
<comment type="caution">
    <text evidence="8">The sequence shown here is derived from an EMBL/GenBank/DDBJ whole genome shotgun (WGS) entry which is preliminary data.</text>
</comment>
<feature type="transmembrane region" description="Helical" evidence="7">
    <location>
        <begin position="16"/>
        <end position="42"/>
    </location>
</feature>
<dbReference type="OrthoDB" id="3222at2759"/>